<dbReference type="AlphaFoldDB" id="A0A0D2MS47"/>
<dbReference type="GeneID" id="25727749"/>
<dbReference type="KEGG" id="mng:MNEG_10573"/>
<proteinExistence type="predicted"/>
<dbReference type="EMBL" id="KK102591">
    <property type="protein sequence ID" value="KIY97390.1"/>
    <property type="molecule type" value="Genomic_DNA"/>
</dbReference>
<name>A0A0D2MS47_9CHLO</name>
<accession>A0A0D2MS47</accession>
<sequence length="174" mass="17508">MPATLQSLGARGTAFKAATSGRASLSSRPQQAQQQRRAPVCHGLEPSVAAAVTQQAIAYAVTLGAEGAFSYTSVPAGDKGRPQIPLIGAGVAGTAVAVALVKGGGDGPLASAGLILGFAVAGAMLAASAKRAVDLEYTDGDWPGPKVWPATMGLISFFALSVFWQAFFSAAFAK</sequence>
<feature type="compositionally biased region" description="Low complexity" evidence="1">
    <location>
        <begin position="22"/>
        <end position="38"/>
    </location>
</feature>
<keyword evidence="2" id="KW-0472">Membrane</keyword>
<keyword evidence="2" id="KW-1133">Transmembrane helix</keyword>
<dbReference type="RefSeq" id="XP_013896410.1">
    <property type="nucleotide sequence ID" value="XM_014040956.1"/>
</dbReference>
<dbReference type="OrthoDB" id="514860at2759"/>
<evidence type="ECO:0000256" key="1">
    <source>
        <dbReference type="SAM" id="MobiDB-lite"/>
    </source>
</evidence>
<organism evidence="3 4">
    <name type="scientific">Monoraphidium neglectum</name>
    <dbReference type="NCBI Taxonomy" id="145388"/>
    <lineage>
        <taxon>Eukaryota</taxon>
        <taxon>Viridiplantae</taxon>
        <taxon>Chlorophyta</taxon>
        <taxon>core chlorophytes</taxon>
        <taxon>Chlorophyceae</taxon>
        <taxon>CS clade</taxon>
        <taxon>Sphaeropleales</taxon>
        <taxon>Selenastraceae</taxon>
        <taxon>Monoraphidium</taxon>
    </lineage>
</organism>
<reference evidence="3 4" key="1">
    <citation type="journal article" date="2013" name="BMC Genomics">
        <title>Reconstruction of the lipid metabolism for the microalga Monoraphidium neglectum from its genome sequence reveals characteristics suitable for biofuel production.</title>
        <authorList>
            <person name="Bogen C."/>
            <person name="Al-Dilaimi A."/>
            <person name="Albersmeier A."/>
            <person name="Wichmann J."/>
            <person name="Grundmann M."/>
            <person name="Rupp O."/>
            <person name="Lauersen K.J."/>
            <person name="Blifernez-Klassen O."/>
            <person name="Kalinowski J."/>
            <person name="Goesmann A."/>
            <person name="Mussgnug J.H."/>
            <person name="Kruse O."/>
        </authorList>
    </citation>
    <scope>NUCLEOTIDE SEQUENCE [LARGE SCALE GENOMIC DNA]</scope>
    <source>
        <strain evidence="3 4">SAG 48.87</strain>
    </source>
</reference>
<feature type="region of interest" description="Disordered" evidence="1">
    <location>
        <begin position="16"/>
        <end position="38"/>
    </location>
</feature>
<feature type="transmembrane region" description="Helical" evidence="2">
    <location>
        <begin position="147"/>
        <end position="173"/>
    </location>
</feature>
<feature type="transmembrane region" description="Helical" evidence="2">
    <location>
        <begin position="108"/>
        <end position="127"/>
    </location>
</feature>
<evidence type="ECO:0000313" key="4">
    <source>
        <dbReference type="Proteomes" id="UP000054498"/>
    </source>
</evidence>
<keyword evidence="2" id="KW-0812">Transmembrane</keyword>
<gene>
    <name evidence="3" type="ORF">MNEG_10573</name>
</gene>
<evidence type="ECO:0000256" key="2">
    <source>
        <dbReference type="SAM" id="Phobius"/>
    </source>
</evidence>
<keyword evidence="4" id="KW-1185">Reference proteome</keyword>
<protein>
    <submittedName>
        <fullName evidence="3">Uncharacterized protein</fullName>
    </submittedName>
</protein>
<feature type="transmembrane region" description="Helical" evidence="2">
    <location>
        <begin position="83"/>
        <end position="101"/>
    </location>
</feature>
<dbReference type="Proteomes" id="UP000054498">
    <property type="component" value="Unassembled WGS sequence"/>
</dbReference>
<evidence type="ECO:0000313" key="3">
    <source>
        <dbReference type="EMBL" id="KIY97390.1"/>
    </source>
</evidence>